<dbReference type="InterPro" id="IPR021648">
    <property type="entry name" value="GLUE_dom"/>
</dbReference>
<dbReference type="PANTHER" id="PTHR13128:SF12">
    <property type="entry name" value="VACUOLAR PROTEIN-SORTING-ASSOCIATED PROTEIN 36"/>
    <property type="match status" value="1"/>
</dbReference>
<dbReference type="Pfam" id="PF11605">
    <property type="entry name" value="Vps36_ESCRT-II"/>
    <property type="match status" value="1"/>
</dbReference>
<evidence type="ECO:0000256" key="4">
    <source>
        <dbReference type="ARBA" id="ARBA00022490"/>
    </source>
</evidence>
<evidence type="ECO:0000256" key="6">
    <source>
        <dbReference type="ARBA" id="ARBA00030114"/>
    </source>
</evidence>
<dbReference type="EMBL" id="GEDC01012023">
    <property type="protein sequence ID" value="JAS25275.1"/>
    <property type="molecule type" value="Transcribed_RNA"/>
</dbReference>
<dbReference type="Gene3D" id="2.30.29.30">
    <property type="entry name" value="Pleckstrin-homology domain (PH domain)/Phosphotyrosine-binding domain (PTB)"/>
    <property type="match status" value="1"/>
</dbReference>
<organism evidence="9">
    <name type="scientific">Clastoptera arizonana</name>
    <name type="common">Arizona spittle bug</name>
    <dbReference type="NCBI Taxonomy" id="38151"/>
    <lineage>
        <taxon>Eukaryota</taxon>
        <taxon>Metazoa</taxon>
        <taxon>Ecdysozoa</taxon>
        <taxon>Arthropoda</taxon>
        <taxon>Hexapoda</taxon>
        <taxon>Insecta</taxon>
        <taxon>Pterygota</taxon>
        <taxon>Neoptera</taxon>
        <taxon>Paraneoptera</taxon>
        <taxon>Hemiptera</taxon>
        <taxon>Auchenorrhyncha</taxon>
        <taxon>Cercopoidea</taxon>
        <taxon>Clastopteridae</taxon>
        <taxon>Clastoptera</taxon>
    </lineage>
</organism>
<dbReference type="InterPro" id="IPR037855">
    <property type="entry name" value="Vps36"/>
</dbReference>
<proteinExistence type="inferred from homology"/>
<comment type="subcellular location">
    <subcellularLocation>
        <location evidence="7">Cytoplasm</location>
    </subcellularLocation>
    <subcellularLocation>
        <location evidence="7">Endosome</location>
    </subcellularLocation>
</comment>
<dbReference type="Gene3D" id="1.10.10.10">
    <property type="entry name" value="Winged helix-like DNA-binding domain superfamily/Winged helix DNA-binding domain"/>
    <property type="match status" value="2"/>
</dbReference>
<dbReference type="GO" id="GO:0000814">
    <property type="term" value="C:ESCRT II complex"/>
    <property type="evidence" value="ECO:0007669"/>
    <property type="project" value="UniProtKB-UniRule"/>
</dbReference>
<evidence type="ECO:0000256" key="1">
    <source>
        <dbReference type="ARBA" id="ARBA00009697"/>
    </source>
</evidence>
<comment type="function">
    <text evidence="7">Component of the ESCRT-II complex (endosomal sorting complex required for transport II), which is required for multivesicular body (MVB) formation and sorting of endosomal cargo proteins into MVBs.</text>
</comment>
<gene>
    <name evidence="10" type="ORF">g.16023</name>
    <name evidence="9" type="ORF">g.16024</name>
</gene>
<feature type="domain" description="GLUE N-terminal" evidence="8">
    <location>
        <begin position="1"/>
        <end position="137"/>
    </location>
</feature>
<dbReference type="InterPro" id="IPR036388">
    <property type="entry name" value="WH-like_DNA-bd_sf"/>
</dbReference>
<sequence>MDRFEFGDPTLFHNETLLLRGSCVKLYDGDNETMYKNGELVLTSHRLLWGQMGHIQNGLPCLILPLNYIIFIEEHPKSKKLILHLSEANKGNIKGPSNRSSYNHVKISIGDGQKDNFRIMLNQAVQRKAWIEEKVASFSNKNIKLRTGIVGIERGIQEKQKATDQSITEAFQDLDKLMTMAKDMVNITKNISAKIREKQGDITEDETVRFKSYLLSLGIDDPVTRDGFNSDSHYYNSLARQICDILEEPIKEVGGIMSLADVYCRVNRARGLELLSPEDLLNACQVLDKLDLTIRLHQFDSGVLVLQQKSHDNEIIIATTAKFVVDSGSLTAEHLAQEIGISMLLSKERLLTTEKAGLICRDESIEGLRFYPNLFLQT</sequence>
<dbReference type="PANTHER" id="PTHR13128">
    <property type="entry name" value="VACUOLAR PROTEIN-SORTING-ASSOCIATED PROTEIN 36"/>
    <property type="match status" value="1"/>
</dbReference>
<dbReference type="InterPro" id="IPR036390">
    <property type="entry name" value="WH_DNA-bd_sf"/>
</dbReference>
<comment type="similarity">
    <text evidence="1 7">Belongs to the VPS36 family.</text>
</comment>
<dbReference type="FunFam" id="1.10.10.10:FF:000170">
    <property type="entry name" value="Vacuolar protein-sorting-associated protein 36"/>
    <property type="match status" value="1"/>
</dbReference>
<dbReference type="GO" id="GO:0031902">
    <property type="term" value="C:late endosome membrane"/>
    <property type="evidence" value="ECO:0007669"/>
    <property type="project" value="UniProtKB-UniRule"/>
</dbReference>
<dbReference type="Gene3D" id="6.10.140.260">
    <property type="match status" value="1"/>
</dbReference>
<protein>
    <recommendedName>
        <fullName evidence="2 7">Vacuolar protein-sorting-associated protein 36</fullName>
    </recommendedName>
    <alternativeName>
        <fullName evidence="6 7">ESCRT-II complex subunit VPS36</fullName>
    </alternativeName>
</protein>
<dbReference type="GO" id="GO:0043130">
    <property type="term" value="F:ubiquitin binding"/>
    <property type="evidence" value="ECO:0007669"/>
    <property type="project" value="UniProtKB-UniRule"/>
</dbReference>
<name>A0A1B6CPV6_9HEMI</name>
<evidence type="ECO:0000256" key="2">
    <source>
        <dbReference type="ARBA" id="ARBA00017953"/>
    </source>
</evidence>
<dbReference type="SUPFAM" id="SSF50729">
    <property type="entry name" value="PH domain-like"/>
    <property type="match status" value="1"/>
</dbReference>
<dbReference type="PROSITE" id="PS51495">
    <property type="entry name" value="GLUE"/>
    <property type="match status" value="1"/>
</dbReference>
<dbReference type="GO" id="GO:0032266">
    <property type="term" value="F:phosphatidylinositol-3-phosphate binding"/>
    <property type="evidence" value="ECO:0007669"/>
    <property type="project" value="UniProtKB-UniRule"/>
</dbReference>
<evidence type="ECO:0000313" key="10">
    <source>
        <dbReference type="EMBL" id="JAS25275.1"/>
    </source>
</evidence>
<evidence type="ECO:0000256" key="7">
    <source>
        <dbReference type="RuleBase" id="RU367095"/>
    </source>
</evidence>
<evidence type="ECO:0000259" key="8">
    <source>
        <dbReference type="PROSITE" id="PS51495"/>
    </source>
</evidence>
<dbReference type="SUPFAM" id="SSF46785">
    <property type="entry name" value="Winged helix' DNA-binding domain"/>
    <property type="match status" value="2"/>
</dbReference>
<evidence type="ECO:0000313" key="9">
    <source>
        <dbReference type="EMBL" id="JAS15375.1"/>
    </source>
</evidence>
<dbReference type="EMBL" id="GEDC01021923">
    <property type="protein sequence ID" value="JAS15375.1"/>
    <property type="molecule type" value="Transcribed_RNA"/>
</dbReference>
<dbReference type="AlphaFoldDB" id="A0A1B6CPV6"/>
<dbReference type="FunFam" id="1.10.10.10:FF:000416">
    <property type="entry name" value="Vacuolar protein-sorting-associated protein 36"/>
    <property type="match status" value="1"/>
</dbReference>
<accession>A0A1B6CPV6</accession>
<evidence type="ECO:0000256" key="5">
    <source>
        <dbReference type="ARBA" id="ARBA00022927"/>
    </source>
</evidence>
<dbReference type="InterPro" id="IPR011993">
    <property type="entry name" value="PH-like_dom_sf"/>
</dbReference>
<dbReference type="Pfam" id="PF04157">
    <property type="entry name" value="EAP30"/>
    <property type="match status" value="1"/>
</dbReference>
<keyword evidence="7" id="KW-0967">Endosome</keyword>
<keyword evidence="3 7" id="KW-0813">Transport</keyword>
<dbReference type="GO" id="GO:0043328">
    <property type="term" value="P:protein transport to vacuole involved in ubiquitin-dependent protein catabolic process via the multivesicular body sorting pathway"/>
    <property type="evidence" value="ECO:0007669"/>
    <property type="project" value="UniProtKB-UniRule"/>
</dbReference>
<evidence type="ECO:0000256" key="3">
    <source>
        <dbReference type="ARBA" id="ARBA00022448"/>
    </source>
</evidence>
<reference evidence="9" key="1">
    <citation type="submission" date="2015-12" db="EMBL/GenBank/DDBJ databases">
        <title>De novo transcriptome assembly of four potential Pierce s Disease insect vectors from Arizona vineyards.</title>
        <authorList>
            <person name="Tassone E.E."/>
        </authorList>
    </citation>
    <scope>NUCLEOTIDE SEQUENCE</scope>
</reference>
<comment type="subunit">
    <text evidence="7">Component of the endosomal sorting complex required for transport II (ESCRT-II).</text>
</comment>
<dbReference type="InterPro" id="IPR040608">
    <property type="entry name" value="Snf8/Vps36"/>
</dbReference>
<keyword evidence="4 7" id="KW-0963">Cytoplasm</keyword>
<keyword evidence="5 7" id="KW-0653">Protein transport</keyword>